<dbReference type="InterPro" id="IPR052529">
    <property type="entry name" value="Bact_Transport_Assoc"/>
</dbReference>
<dbReference type="InterPro" id="IPR007349">
    <property type="entry name" value="DUF418"/>
</dbReference>
<feature type="transmembrane region" description="Helical" evidence="1">
    <location>
        <begin position="136"/>
        <end position="157"/>
    </location>
</feature>
<organism evidence="3 4">
    <name type="scientific">Egicoccus halophilus</name>
    <dbReference type="NCBI Taxonomy" id="1670830"/>
    <lineage>
        <taxon>Bacteria</taxon>
        <taxon>Bacillati</taxon>
        <taxon>Actinomycetota</taxon>
        <taxon>Nitriliruptoria</taxon>
        <taxon>Egicoccales</taxon>
        <taxon>Egicoccaceae</taxon>
        <taxon>Egicoccus</taxon>
    </lineage>
</organism>
<dbReference type="PANTHER" id="PTHR30590">
    <property type="entry name" value="INNER MEMBRANE PROTEIN"/>
    <property type="match status" value="1"/>
</dbReference>
<keyword evidence="1" id="KW-0472">Membrane</keyword>
<comment type="caution">
    <text evidence="3">The sequence shown here is derived from an EMBL/GenBank/DDBJ whole genome shotgun (WGS) entry which is preliminary data.</text>
</comment>
<evidence type="ECO:0000313" key="3">
    <source>
        <dbReference type="EMBL" id="GGI03493.1"/>
    </source>
</evidence>
<evidence type="ECO:0000259" key="2">
    <source>
        <dbReference type="Pfam" id="PF04235"/>
    </source>
</evidence>
<feature type="domain" description="DUF418" evidence="2">
    <location>
        <begin position="230"/>
        <end position="388"/>
    </location>
</feature>
<protein>
    <recommendedName>
        <fullName evidence="2">DUF418 domain-containing protein</fullName>
    </recommendedName>
</protein>
<proteinExistence type="predicted"/>
<dbReference type="Proteomes" id="UP000650511">
    <property type="component" value="Unassembled WGS sequence"/>
</dbReference>
<accession>A0A8J3ET98</accession>
<dbReference type="AlphaFoldDB" id="A0A8J3ET98"/>
<gene>
    <name evidence="3" type="ORF">GCM10011354_04320</name>
</gene>
<feature type="transmembrane region" description="Helical" evidence="1">
    <location>
        <begin position="110"/>
        <end position="129"/>
    </location>
</feature>
<evidence type="ECO:0000313" key="4">
    <source>
        <dbReference type="Proteomes" id="UP000650511"/>
    </source>
</evidence>
<feature type="transmembrane region" description="Helical" evidence="1">
    <location>
        <begin position="288"/>
        <end position="311"/>
    </location>
</feature>
<name>A0A8J3ET98_9ACTN</name>
<feature type="transmembrane region" description="Helical" evidence="1">
    <location>
        <begin position="207"/>
        <end position="228"/>
    </location>
</feature>
<dbReference type="EMBL" id="BMHA01000001">
    <property type="protein sequence ID" value="GGI03493.1"/>
    <property type="molecule type" value="Genomic_DNA"/>
</dbReference>
<feature type="transmembrane region" description="Helical" evidence="1">
    <location>
        <begin position="249"/>
        <end position="268"/>
    </location>
</feature>
<dbReference type="Pfam" id="PF04235">
    <property type="entry name" value="DUF418"/>
    <property type="match status" value="1"/>
</dbReference>
<dbReference type="PANTHER" id="PTHR30590:SF2">
    <property type="entry name" value="INNER MEMBRANE PROTEIN"/>
    <property type="match status" value="1"/>
</dbReference>
<feature type="transmembrane region" description="Helical" evidence="1">
    <location>
        <begin position="52"/>
        <end position="74"/>
    </location>
</feature>
<feature type="transmembrane region" description="Helical" evidence="1">
    <location>
        <begin position="346"/>
        <end position="370"/>
    </location>
</feature>
<keyword evidence="1" id="KW-0812">Transmembrane</keyword>
<feature type="transmembrane region" description="Helical" evidence="1">
    <location>
        <begin position="323"/>
        <end position="340"/>
    </location>
</feature>
<evidence type="ECO:0000256" key="1">
    <source>
        <dbReference type="SAM" id="Phobius"/>
    </source>
</evidence>
<keyword evidence="1" id="KW-1133">Transmembrane helix</keyword>
<keyword evidence="4" id="KW-1185">Reference proteome</keyword>
<feature type="transmembrane region" description="Helical" evidence="1">
    <location>
        <begin position="86"/>
        <end position="104"/>
    </location>
</feature>
<sequence length="405" mass="41618">MLDALRGFALLGILLVNVELMRGPGLYAALAGQPGPTPTGADGVVDVVVGWLATGKFVSSFSLMFGLGAALIAGRVLDRGGSPRGLLARRYGWLLGFGLAHMLLLFPGDILFAYGLTGLVLLAFVQLPVRVVAGWGAGILAVLGLGSLGFAALALAVPGAASAGATGSTGAMGGFAGFFADRADAALAARTGGGPGDVLTVNAWEALLVQGGQLFVLPWILGLFLLGFAAGRSGLVRDLAAYRGWLRRAAVVGILVGLPLNVPLGLVGTLGGTGGGGWAEALALPAQLLGAPVLAVGYLATLALLCLRFGVPRPLAAVGRTALTGYLLQSLLALVVFTGFSRYGQWGATASLGVVVGIWGVLLVLAPWWLRHFRFGPAEWLWRWLTYGRRPALRHDPAAATGRDQ</sequence>
<reference evidence="3" key="1">
    <citation type="journal article" date="2014" name="Int. J. Syst. Evol. Microbiol.">
        <title>Complete genome sequence of Corynebacterium casei LMG S-19264T (=DSM 44701T), isolated from a smear-ripened cheese.</title>
        <authorList>
            <consortium name="US DOE Joint Genome Institute (JGI-PGF)"/>
            <person name="Walter F."/>
            <person name="Albersmeier A."/>
            <person name="Kalinowski J."/>
            <person name="Ruckert C."/>
        </authorList>
    </citation>
    <scope>NUCLEOTIDE SEQUENCE</scope>
    <source>
        <strain evidence="3">CGMCC 1.14988</strain>
    </source>
</reference>
<reference evidence="3" key="2">
    <citation type="submission" date="2020-09" db="EMBL/GenBank/DDBJ databases">
        <authorList>
            <person name="Sun Q."/>
            <person name="Zhou Y."/>
        </authorList>
    </citation>
    <scope>NUCLEOTIDE SEQUENCE</scope>
    <source>
        <strain evidence="3">CGMCC 1.14988</strain>
    </source>
</reference>